<name>A0A653XA45_9FLAO</name>
<feature type="signal peptide" evidence="1">
    <location>
        <begin position="1"/>
        <end position="21"/>
    </location>
</feature>
<evidence type="ECO:0000313" key="3">
    <source>
        <dbReference type="Proteomes" id="UP000430202"/>
    </source>
</evidence>
<keyword evidence="3" id="KW-1185">Reference proteome</keyword>
<dbReference type="Proteomes" id="UP000430202">
    <property type="component" value="Unassembled WGS sequence"/>
</dbReference>
<evidence type="ECO:0000313" key="2">
    <source>
        <dbReference type="EMBL" id="VXC22270.1"/>
    </source>
</evidence>
<dbReference type="InterPro" id="IPR026341">
    <property type="entry name" value="T9SS_type_B"/>
</dbReference>
<dbReference type="AlphaFoldDB" id="A0A653XA45"/>
<dbReference type="Pfam" id="PF13585">
    <property type="entry name" value="CHU_C"/>
    <property type="match status" value="1"/>
</dbReference>
<proteinExistence type="predicted"/>
<gene>
    <name evidence="2" type="ORF">MARI151_60361</name>
</gene>
<evidence type="ECO:0000256" key="1">
    <source>
        <dbReference type="SAM" id="SignalP"/>
    </source>
</evidence>
<feature type="chain" id="PRO_5024860735" evidence="1">
    <location>
        <begin position="22"/>
        <end position="727"/>
    </location>
</feature>
<accession>A0A653XA45</accession>
<protein>
    <submittedName>
        <fullName evidence="2">Gliding motility-associated C-terminal domain-containing protein</fullName>
    </submittedName>
</protein>
<keyword evidence="1" id="KW-0732">Signal</keyword>
<dbReference type="RefSeq" id="WP_159303976.1">
    <property type="nucleotide sequence ID" value="NZ_LR733271.1"/>
</dbReference>
<dbReference type="EMBL" id="CABWLR010000006">
    <property type="protein sequence ID" value="VXC22270.1"/>
    <property type="molecule type" value="Genomic_DNA"/>
</dbReference>
<reference evidence="2 3" key="1">
    <citation type="submission" date="2019-10" db="EMBL/GenBank/DDBJ databases">
        <authorList>
            <person name="Karimi E."/>
        </authorList>
    </citation>
    <scope>NUCLEOTIDE SEQUENCE [LARGE SCALE GENOMIC DNA]</scope>
    <source>
        <strain evidence="2">Maribacter sp. 151</strain>
    </source>
</reference>
<dbReference type="NCBIfam" id="TIGR04131">
    <property type="entry name" value="Bac_Flav_CTERM"/>
    <property type="match status" value="1"/>
</dbReference>
<organism evidence="2 3">
    <name type="scientific">Maribacter litoralis</name>
    <dbReference type="NCBI Taxonomy" id="2059726"/>
    <lineage>
        <taxon>Bacteria</taxon>
        <taxon>Pseudomonadati</taxon>
        <taxon>Bacteroidota</taxon>
        <taxon>Flavobacteriia</taxon>
        <taxon>Flavobacteriales</taxon>
        <taxon>Flavobacteriaceae</taxon>
        <taxon>Maribacter</taxon>
    </lineage>
</organism>
<sequence>MVTKHHLLLFCCLIITTQAYTQLCEGSLGDPVAEINFGSGTSVGAALGTAITAFTYSSSGELDEGEYTIANSTSGLKGNAWHVTGDHTGDTNGYMMVINSAVLSEEGVFYRKSVTGLCGNTTYEFSAWLMNVMNPSAGTDEYHPDVTFRVSDTSGNILGSYNTGDIQQTATGTWVQYGFFFTLDSDTEVVITILNTAPSAHPGNDIVLDDITFKPCGPTITNSIDNESGTNLVVCQDAIVDYTFKTEISAGYSDPRFQWQFSDDYGDSWNDIAGETTTDFHFTDTSTAGDYLYRVSVANGDNINSTTCRIASDEYYVEVLEKPEALVGESEQFFCTTQYPTLQNIEVSSSAIWYDTLNDGNIIPETTSLVDGNTYYGAQETVNGCESEERIAITVQIVTPSLALNDITIDVCDTDNDEVELVDVTAYESELSNCTDCQYSYYSTHTGAENAVAEDEIAQATSYMWNVENPTVYVRIVSGDKCSQVAEITLSLIKTPIIALGDYIGLCEADESVTIDAGFGFDNYEWSTGETTQTITVTTDNIGAYWVSVTEDHGTYSCSTTKNFEVVLSNVATISNFDIQDWTANNNSIEVILSDTSLGDYEYSLDNYNYQDNALFTDLLPGEYTVYVRDKNGCGITQDLAYILYFPKFFTPNNDGINDEWVIDYADTEPALSVKIFDRYGKFLKQLNGTSSWDGTYNGHTMPASDYWFVVTRDDGTSLNGHFTLKR</sequence>